<evidence type="ECO:0000313" key="1">
    <source>
        <dbReference type="EMBL" id="KAI5672579.1"/>
    </source>
</evidence>
<evidence type="ECO:0000313" key="2">
    <source>
        <dbReference type="Proteomes" id="UP001060085"/>
    </source>
</evidence>
<dbReference type="Proteomes" id="UP001060085">
    <property type="component" value="Linkage Group LG03"/>
</dbReference>
<sequence length="230" mass="26762">MCAQEKANKSFQSTVTKMEEVPAHVHPGPVVPDVLTRQHEHRSGLIWSWDNETCFTELQCRRSIYSSLKVQLHIGVRLSLSHFSGYKVKKESLEVWILREFTSSEIDDDLIFAPVDLFFSFLEVICFQISQTFWFMQLCTAALGGARQIGGALVILHILMRDVPYNLTFYPPNMNKERGRKQYTRFQEEMDYRNPDSPPRCGRCSMPGHNRKNYNNPVQAMYKFVFLKVL</sequence>
<proteinExistence type="predicted"/>
<comment type="caution">
    <text evidence="1">The sequence shown here is derived from an EMBL/GenBank/DDBJ whole genome shotgun (WGS) entry which is preliminary data.</text>
</comment>
<accession>A0ACC0BJ03</accession>
<keyword evidence="2" id="KW-1185">Reference proteome</keyword>
<reference evidence="2" key="1">
    <citation type="journal article" date="2023" name="Nat. Plants">
        <title>Single-cell RNA sequencing provides a high-resolution roadmap for understanding the multicellular compartmentation of specialized metabolism.</title>
        <authorList>
            <person name="Sun S."/>
            <person name="Shen X."/>
            <person name="Li Y."/>
            <person name="Li Y."/>
            <person name="Wang S."/>
            <person name="Li R."/>
            <person name="Zhang H."/>
            <person name="Shen G."/>
            <person name="Guo B."/>
            <person name="Wei J."/>
            <person name="Xu J."/>
            <person name="St-Pierre B."/>
            <person name="Chen S."/>
            <person name="Sun C."/>
        </authorList>
    </citation>
    <scope>NUCLEOTIDE SEQUENCE [LARGE SCALE GENOMIC DNA]</scope>
</reference>
<protein>
    <submittedName>
        <fullName evidence="1">Uncharacterized protein</fullName>
    </submittedName>
</protein>
<organism evidence="1 2">
    <name type="scientific">Catharanthus roseus</name>
    <name type="common">Madagascar periwinkle</name>
    <name type="synonym">Vinca rosea</name>
    <dbReference type="NCBI Taxonomy" id="4058"/>
    <lineage>
        <taxon>Eukaryota</taxon>
        <taxon>Viridiplantae</taxon>
        <taxon>Streptophyta</taxon>
        <taxon>Embryophyta</taxon>
        <taxon>Tracheophyta</taxon>
        <taxon>Spermatophyta</taxon>
        <taxon>Magnoliopsida</taxon>
        <taxon>eudicotyledons</taxon>
        <taxon>Gunneridae</taxon>
        <taxon>Pentapetalae</taxon>
        <taxon>asterids</taxon>
        <taxon>lamiids</taxon>
        <taxon>Gentianales</taxon>
        <taxon>Apocynaceae</taxon>
        <taxon>Rauvolfioideae</taxon>
        <taxon>Vinceae</taxon>
        <taxon>Catharanthinae</taxon>
        <taxon>Catharanthus</taxon>
    </lineage>
</organism>
<gene>
    <name evidence="1" type="ORF">M9H77_12943</name>
</gene>
<name>A0ACC0BJ03_CATRO</name>
<dbReference type="EMBL" id="CM044703">
    <property type="protein sequence ID" value="KAI5672579.1"/>
    <property type="molecule type" value="Genomic_DNA"/>
</dbReference>